<dbReference type="EMBL" id="CAJNOJ010000337">
    <property type="protein sequence ID" value="CAF1406330.1"/>
    <property type="molecule type" value="Genomic_DNA"/>
</dbReference>
<organism evidence="2 3">
    <name type="scientific">Adineta ricciae</name>
    <name type="common">Rotifer</name>
    <dbReference type="NCBI Taxonomy" id="249248"/>
    <lineage>
        <taxon>Eukaryota</taxon>
        <taxon>Metazoa</taxon>
        <taxon>Spiralia</taxon>
        <taxon>Gnathifera</taxon>
        <taxon>Rotifera</taxon>
        <taxon>Eurotatoria</taxon>
        <taxon>Bdelloidea</taxon>
        <taxon>Adinetida</taxon>
        <taxon>Adinetidae</taxon>
        <taxon>Adineta</taxon>
    </lineage>
</organism>
<reference evidence="2" key="1">
    <citation type="submission" date="2021-02" db="EMBL/GenBank/DDBJ databases">
        <authorList>
            <person name="Nowell W R."/>
        </authorList>
    </citation>
    <scope>NUCLEOTIDE SEQUENCE</scope>
</reference>
<accession>A0A815L7Y4</accession>
<keyword evidence="1" id="KW-0472">Membrane</keyword>
<gene>
    <name evidence="2" type="ORF">EDS130_LOCUS36384</name>
</gene>
<dbReference type="AlphaFoldDB" id="A0A815L7Y4"/>
<sequence length="255" mass="29068">MDKTRVFVVVGLLICPFIFFCVFSPNRTVPTQIFQVGTQLKPAEPSNFSEEWNKTIHKYLKFPLNNQYGSHAIVLLAAAYATQSGAILELGMGSTSTPLLHRLAIDQNRFLLSADSDMRWVNHFSSRYGNNSLHVMKHVEVESEMGVEWARADISDAAPWSIVFIDHRPGPRRQFDLIGYSGRSTLVILHDTEQTQMYNYGLGLPYYRHQYRFTRLKTYTDVLSAKDEGLVKKIQFLLDTVPDSFFDNTTSTLSS</sequence>
<dbReference type="OrthoDB" id="10014360at2759"/>
<protein>
    <submittedName>
        <fullName evidence="2">Uncharacterized protein</fullName>
    </submittedName>
</protein>
<proteinExistence type="predicted"/>
<dbReference type="Proteomes" id="UP000663852">
    <property type="component" value="Unassembled WGS sequence"/>
</dbReference>
<keyword evidence="1" id="KW-0812">Transmembrane</keyword>
<evidence type="ECO:0000256" key="1">
    <source>
        <dbReference type="SAM" id="Phobius"/>
    </source>
</evidence>
<name>A0A815L7Y4_ADIRI</name>
<evidence type="ECO:0000313" key="3">
    <source>
        <dbReference type="Proteomes" id="UP000663852"/>
    </source>
</evidence>
<evidence type="ECO:0000313" key="2">
    <source>
        <dbReference type="EMBL" id="CAF1406330.1"/>
    </source>
</evidence>
<comment type="caution">
    <text evidence="2">The sequence shown here is derived from an EMBL/GenBank/DDBJ whole genome shotgun (WGS) entry which is preliminary data.</text>
</comment>
<keyword evidence="1" id="KW-1133">Transmembrane helix</keyword>
<feature type="transmembrane region" description="Helical" evidence="1">
    <location>
        <begin position="6"/>
        <end position="23"/>
    </location>
</feature>